<sequence length="173" mass="19152">MKKIIFILTLLFTFFGSYSQQTDVFDIARKGTVEQMRTLYEKTPEIINSVNDKKSSPLILSTYLGNTAVALFLADKVKNIDYNSGYGTAVMAAVMSADIAVLQKLISLKANLNLTDVHGKTALMYAVFFNKNEIAQLLVKSGADKNLKDKDGKSALDIAQYNKNTDLIILLDQ</sequence>
<feature type="repeat" description="ANK" evidence="3">
    <location>
        <begin position="118"/>
        <end position="150"/>
    </location>
</feature>
<feature type="chain" id="PRO_5036803359" evidence="4">
    <location>
        <begin position="20"/>
        <end position="173"/>
    </location>
</feature>
<dbReference type="PANTHER" id="PTHR24198">
    <property type="entry name" value="ANKYRIN REPEAT AND PROTEIN KINASE DOMAIN-CONTAINING PROTEIN"/>
    <property type="match status" value="1"/>
</dbReference>
<protein>
    <submittedName>
        <fullName evidence="5">Ankyrin repeat domain-containing protein</fullName>
    </submittedName>
</protein>
<organism evidence="5 6">
    <name type="scientific">Flavobacterium silvaticum</name>
    <dbReference type="NCBI Taxonomy" id="1852020"/>
    <lineage>
        <taxon>Bacteria</taxon>
        <taxon>Pseudomonadati</taxon>
        <taxon>Bacteroidota</taxon>
        <taxon>Flavobacteriia</taxon>
        <taxon>Flavobacteriales</taxon>
        <taxon>Flavobacteriaceae</taxon>
        <taxon>Flavobacterium</taxon>
    </lineage>
</organism>
<keyword evidence="1" id="KW-0677">Repeat</keyword>
<evidence type="ECO:0000256" key="1">
    <source>
        <dbReference type="ARBA" id="ARBA00022737"/>
    </source>
</evidence>
<reference evidence="5" key="1">
    <citation type="submission" date="2020-02" db="EMBL/GenBank/DDBJ databases">
        <title>Flavobacterium sp. genome.</title>
        <authorList>
            <person name="Jung H.S."/>
            <person name="Baek J.H."/>
            <person name="Jeon C.O."/>
        </authorList>
    </citation>
    <scope>NUCLEOTIDE SEQUENCE</scope>
    <source>
        <strain evidence="5">SE-s28</strain>
    </source>
</reference>
<evidence type="ECO:0000256" key="4">
    <source>
        <dbReference type="SAM" id="SignalP"/>
    </source>
</evidence>
<dbReference type="PROSITE" id="PS50297">
    <property type="entry name" value="ANK_REP_REGION"/>
    <property type="match status" value="1"/>
</dbReference>
<dbReference type="Proteomes" id="UP000712080">
    <property type="component" value="Unassembled WGS sequence"/>
</dbReference>
<dbReference type="SMART" id="SM00248">
    <property type="entry name" value="ANK"/>
    <property type="match status" value="3"/>
</dbReference>
<dbReference type="Pfam" id="PF12796">
    <property type="entry name" value="Ank_2"/>
    <property type="match status" value="1"/>
</dbReference>
<evidence type="ECO:0000313" key="5">
    <source>
        <dbReference type="EMBL" id="NMH29406.1"/>
    </source>
</evidence>
<dbReference type="RefSeq" id="WP_169528499.1">
    <property type="nucleotide sequence ID" value="NZ_JAAMPU010000108.1"/>
</dbReference>
<dbReference type="PANTHER" id="PTHR24198:SF165">
    <property type="entry name" value="ANKYRIN REPEAT-CONTAINING PROTEIN-RELATED"/>
    <property type="match status" value="1"/>
</dbReference>
<dbReference type="InterPro" id="IPR036770">
    <property type="entry name" value="Ankyrin_rpt-contain_sf"/>
</dbReference>
<comment type="caution">
    <text evidence="5">The sequence shown here is derived from an EMBL/GenBank/DDBJ whole genome shotgun (WGS) entry which is preliminary data.</text>
</comment>
<evidence type="ECO:0000256" key="3">
    <source>
        <dbReference type="PROSITE-ProRule" id="PRU00023"/>
    </source>
</evidence>
<dbReference type="EMBL" id="JAAMPU010000108">
    <property type="protein sequence ID" value="NMH29406.1"/>
    <property type="molecule type" value="Genomic_DNA"/>
</dbReference>
<evidence type="ECO:0000313" key="6">
    <source>
        <dbReference type="Proteomes" id="UP000712080"/>
    </source>
</evidence>
<dbReference type="Gene3D" id="1.25.40.20">
    <property type="entry name" value="Ankyrin repeat-containing domain"/>
    <property type="match status" value="2"/>
</dbReference>
<dbReference type="PROSITE" id="PS50088">
    <property type="entry name" value="ANK_REPEAT"/>
    <property type="match status" value="1"/>
</dbReference>
<gene>
    <name evidence="5" type="ORF">G6047_15310</name>
</gene>
<dbReference type="SUPFAM" id="SSF48403">
    <property type="entry name" value="Ankyrin repeat"/>
    <property type="match status" value="1"/>
</dbReference>
<feature type="signal peptide" evidence="4">
    <location>
        <begin position="1"/>
        <end position="19"/>
    </location>
</feature>
<dbReference type="InterPro" id="IPR002110">
    <property type="entry name" value="Ankyrin_rpt"/>
</dbReference>
<keyword evidence="6" id="KW-1185">Reference proteome</keyword>
<evidence type="ECO:0000256" key="2">
    <source>
        <dbReference type="ARBA" id="ARBA00023043"/>
    </source>
</evidence>
<proteinExistence type="predicted"/>
<accession>A0A972G2R1</accession>
<keyword evidence="2 3" id="KW-0040">ANK repeat</keyword>
<name>A0A972G2R1_9FLAO</name>
<dbReference type="AlphaFoldDB" id="A0A972G2R1"/>
<keyword evidence="4" id="KW-0732">Signal</keyword>